<evidence type="ECO:0000313" key="9">
    <source>
        <dbReference type="Proteomes" id="UP001301350"/>
    </source>
</evidence>
<evidence type="ECO:0000256" key="2">
    <source>
        <dbReference type="ARBA" id="ARBA00022603"/>
    </source>
</evidence>
<evidence type="ECO:0000256" key="3">
    <source>
        <dbReference type="ARBA" id="ARBA00022679"/>
    </source>
</evidence>
<dbReference type="GO" id="GO:0160104">
    <property type="term" value="F:tRNA (guanine(26)-N2)-dimethyltransferase activity"/>
    <property type="evidence" value="ECO:0007669"/>
    <property type="project" value="UniProtKB-UniRule"/>
</dbReference>
<dbReference type="EC" id="2.1.1.216" evidence="7"/>
<comment type="catalytic activity">
    <reaction evidence="7">
        <text>guanosine(26) in tRNA + 2 S-adenosyl-L-methionine = N(2)-dimethylguanosine(26) in tRNA + 2 S-adenosyl-L-homocysteine + 2 H(+)</text>
        <dbReference type="Rhea" id="RHEA:43140"/>
        <dbReference type="Rhea" id="RHEA-COMP:10359"/>
        <dbReference type="Rhea" id="RHEA-COMP:10360"/>
        <dbReference type="ChEBI" id="CHEBI:15378"/>
        <dbReference type="ChEBI" id="CHEBI:57856"/>
        <dbReference type="ChEBI" id="CHEBI:59789"/>
        <dbReference type="ChEBI" id="CHEBI:74269"/>
        <dbReference type="ChEBI" id="CHEBI:74513"/>
        <dbReference type="EC" id="2.1.1.216"/>
    </reaction>
</comment>
<dbReference type="GO" id="GO:0002940">
    <property type="term" value="P:tRNA N2-guanine methylation"/>
    <property type="evidence" value="ECO:0007669"/>
    <property type="project" value="TreeGrafter"/>
</dbReference>
<dbReference type="PANTHER" id="PTHR10631:SF9">
    <property type="entry name" value="TRNA (GUANINE(26)-N(2))-DIMETHYLTRANSFERASE"/>
    <property type="match status" value="1"/>
</dbReference>
<dbReference type="Proteomes" id="UP001301350">
    <property type="component" value="Unassembled WGS sequence"/>
</dbReference>
<keyword evidence="2 7" id="KW-0489">Methyltransferase</keyword>
<evidence type="ECO:0000256" key="4">
    <source>
        <dbReference type="ARBA" id="ARBA00022691"/>
    </source>
</evidence>
<evidence type="ECO:0000256" key="5">
    <source>
        <dbReference type="ARBA" id="ARBA00022694"/>
    </source>
</evidence>
<dbReference type="SUPFAM" id="SSF53335">
    <property type="entry name" value="S-adenosyl-L-methionine-dependent methyltransferases"/>
    <property type="match status" value="1"/>
</dbReference>
<dbReference type="InterPro" id="IPR002905">
    <property type="entry name" value="Trm1"/>
</dbReference>
<keyword evidence="4 7" id="KW-0949">S-adenosyl-L-methionine</keyword>
<dbReference type="Gene3D" id="3.40.50.150">
    <property type="entry name" value="Vaccinia Virus protein VP39"/>
    <property type="match status" value="1"/>
</dbReference>
<organism evidence="8 9">
    <name type="scientific">Cyanidium caldarium</name>
    <name type="common">Red alga</name>
    <dbReference type="NCBI Taxonomy" id="2771"/>
    <lineage>
        <taxon>Eukaryota</taxon>
        <taxon>Rhodophyta</taxon>
        <taxon>Bangiophyceae</taxon>
        <taxon>Cyanidiales</taxon>
        <taxon>Cyanidiaceae</taxon>
        <taxon>Cyanidium</taxon>
    </lineage>
</organism>
<comment type="caution">
    <text evidence="8">The sequence shown here is derived from an EMBL/GenBank/DDBJ whole genome shotgun (WGS) entry which is preliminary data.</text>
</comment>
<gene>
    <name evidence="8" type="ORF">CDCA_CDCA13G3703</name>
</gene>
<dbReference type="PROSITE" id="PS51626">
    <property type="entry name" value="SAM_MT_TRM1"/>
    <property type="match status" value="1"/>
</dbReference>
<name>A0AAV9J0W9_CYACA</name>
<proteinExistence type="inferred from homology"/>
<keyword evidence="5 7" id="KW-0819">tRNA processing</keyword>
<dbReference type="PANTHER" id="PTHR10631">
    <property type="entry name" value="N 2 ,N 2 -DIMETHYLGUANOSINE TRNA METHYLTRANSFERASE"/>
    <property type="match status" value="1"/>
</dbReference>
<protein>
    <recommendedName>
        <fullName evidence="7">tRNA (guanine(26)-N(2))-dimethyltransferase</fullName>
        <ecNumber evidence="7">2.1.1.216</ecNumber>
    </recommendedName>
</protein>
<accession>A0AAV9J0W9</accession>
<dbReference type="Pfam" id="PF02005">
    <property type="entry name" value="TRM"/>
    <property type="match status" value="1"/>
</dbReference>
<dbReference type="GO" id="GO:0000049">
    <property type="term" value="F:tRNA binding"/>
    <property type="evidence" value="ECO:0007669"/>
    <property type="project" value="UniProtKB-UniRule"/>
</dbReference>
<comment type="similarity">
    <text evidence="7">Belongs to the class I-like SAM-binding methyltransferase superfamily. Trm1 family.</text>
</comment>
<evidence type="ECO:0000256" key="1">
    <source>
        <dbReference type="ARBA" id="ARBA00022555"/>
    </source>
</evidence>
<evidence type="ECO:0000256" key="7">
    <source>
        <dbReference type="PROSITE-ProRule" id="PRU00958"/>
    </source>
</evidence>
<keyword evidence="6 7" id="KW-0694">RNA-binding</keyword>
<evidence type="ECO:0000256" key="6">
    <source>
        <dbReference type="ARBA" id="ARBA00022884"/>
    </source>
</evidence>
<dbReference type="AlphaFoldDB" id="A0AAV9J0W9"/>
<dbReference type="InterPro" id="IPR029063">
    <property type="entry name" value="SAM-dependent_MTases_sf"/>
</dbReference>
<keyword evidence="3 7" id="KW-0808">Transferase</keyword>
<dbReference type="GO" id="GO:0005634">
    <property type="term" value="C:nucleus"/>
    <property type="evidence" value="ECO:0007669"/>
    <property type="project" value="TreeGrafter"/>
</dbReference>
<sequence length="460" mass="50633">MVDTPNNPYGVHDWHGRHAHRVMLPLLPPVRWNGDVKRLFSVQRAAAAAAAFVPEWCAEGLARFLLPQGAGFYRSESRPVRDMGVMAALVHAERRRRQLCVCDALAGPTAVRALRYRLEGQCRRVLANDALSGEGASLLERNAAGAPGIEVRHENLEVLLRDEGLWRQFDMVDLDAFGTCVEWLRGGVMRLLDTDRGESLLYACSTAGVTAAGRNPAGAARAYGVPVSWNPAVREQGLRLLVTAMQREAHAMGLSLRPLFSHFHCPGGTFRVMAAVSRADRRRRAVEPQRSWRHVVYCTACGYTGGYPAGDNARGDVVAEVHACPDCGNDESSSLKCSGPMYLGPLHDAAFLRGMERVTNEAPRKHFDTSTLRALYDMRVEAEYDGAPFYYAVGDLGRRANCPPPAPRRLVQWLRRRNRAEGTGQSWRSSPCSVDPAAVRTLAPMPVLLEGVKEVSRGRA</sequence>
<keyword evidence="1 7" id="KW-0820">tRNA-binding</keyword>
<keyword evidence="9" id="KW-1185">Reference proteome</keyword>
<evidence type="ECO:0000313" key="8">
    <source>
        <dbReference type="EMBL" id="KAK4537678.1"/>
    </source>
</evidence>
<reference evidence="8 9" key="1">
    <citation type="submission" date="2022-07" db="EMBL/GenBank/DDBJ databases">
        <title>Genome-wide signatures of adaptation to extreme environments.</title>
        <authorList>
            <person name="Cho C.H."/>
            <person name="Yoon H.S."/>
        </authorList>
    </citation>
    <scope>NUCLEOTIDE SEQUENCE [LARGE SCALE GENOMIC DNA]</scope>
    <source>
        <strain evidence="8 9">DBV 063 E5</strain>
    </source>
</reference>
<dbReference type="EMBL" id="JANCYW010000013">
    <property type="protein sequence ID" value="KAK4537678.1"/>
    <property type="molecule type" value="Genomic_DNA"/>
</dbReference>